<organism evidence="3 4">
    <name type="scientific">Sphaerosporella brunnea</name>
    <dbReference type="NCBI Taxonomy" id="1250544"/>
    <lineage>
        <taxon>Eukaryota</taxon>
        <taxon>Fungi</taxon>
        <taxon>Dikarya</taxon>
        <taxon>Ascomycota</taxon>
        <taxon>Pezizomycotina</taxon>
        <taxon>Pezizomycetes</taxon>
        <taxon>Pezizales</taxon>
        <taxon>Pyronemataceae</taxon>
        <taxon>Sphaerosporella</taxon>
    </lineage>
</organism>
<evidence type="ECO:0000313" key="4">
    <source>
        <dbReference type="Proteomes" id="UP000326924"/>
    </source>
</evidence>
<dbReference type="InParanoid" id="A0A5J5ER31"/>
<dbReference type="EMBL" id="VXIS01000174">
    <property type="protein sequence ID" value="KAA8899024.1"/>
    <property type="molecule type" value="Genomic_DNA"/>
</dbReference>
<keyword evidence="2" id="KW-0472">Membrane</keyword>
<dbReference type="AlphaFoldDB" id="A0A5J5ER31"/>
<comment type="caution">
    <text evidence="3">The sequence shown here is derived from an EMBL/GenBank/DDBJ whole genome shotgun (WGS) entry which is preliminary data.</text>
</comment>
<dbReference type="Proteomes" id="UP000326924">
    <property type="component" value="Unassembled WGS sequence"/>
</dbReference>
<keyword evidence="4" id="KW-1185">Reference proteome</keyword>
<feature type="region of interest" description="Disordered" evidence="1">
    <location>
        <begin position="106"/>
        <end position="141"/>
    </location>
</feature>
<name>A0A5J5ER31_9PEZI</name>
<proteinExistence type="predicted"/>
<sequence>MSAMLFPWRETGTRNNIVASGATSLTMHAPAWSIDEAESTARRNTCCSCIDCTAPPPIRAQHPRNRQRLSTSLYPYPFSNCMRANLQARSPQRCSCLDIVQTTEHDAEKKIPSTDRSLSPLQPPKSNHNPTTNKSTAPPPSPSALPLVFSPVICFLLLSPHFLLFTLHEPCSRSRK</sequence>
<keyword evidence="2" id="KW-1133">Transmembrane helix</keyword>
<reference evidence="3 4" key="1">
    <citation type="submission" date="2019-09" db="EMBL/GenBank/DDBJ databases">
        <title>Draft genome of the ectomycorrhizal ascomycete Sphaerosporella brunnea.</title>
        <authorList>
            <consortium name="DOE Joint Genome Institute"/>
            <person name="Benucci G.M."/>
            <person name="Marozzi G."/>
            <person name="Antonielli L."/>
            <person name="Sanchez S."/>
            <person name="Marco P."/>
            <person name="Wang X."/>
            <person name="Falini L.B."/>
            <person name="Barry K."/>
            <person name="Haridas S."/>
            <person name="Lipzen A."/>
            <person name="Labutti K."/>
            <person name="Grigoriev I.V."/>
            <person name="Murat C."/>
            <person name="Martin F."/>
            <person name="Albertini E."/>
            <person name="Donnini D."/>
            <person name="Bonito G."/>
        </authorList>
    </citation>
    <scope>NUCLEOTIDE SEQUENCE [LARGE SCALE GENOMIC DNA]</scope>
    <source>
        <strain evidence="3 4">Sb_GMNB300</strain>
    </source>
</reference>
<evidence type="ECO:0000313" key="3">
    <source>
        <dbReference type="EMBL" id="KAA8899024.1"/>
    </source>
</evidence>
<evidence type="ECO:0000256" key="2">
    <source>
        <dbReference type="SAM" id="Phobius"/>
    </source>
</evidence>
<gene>
    <name evidence="3" type="ORF">FN846DRAFT_191312</name>
</gene>
<feature type="transmembrane region" description="Helical" evidence="2">
    <location>
        <begin position="144"/>
        <end position="167"/>
    </location>
</feature>
<keyword evidence="2" id="KW-0812">Transmembrane</keyword>
<accession>A0A5J5ER31</accession>
<feature type="compositionally biased region" description="Polar residues" evidence="1">
    <location>
        <begin position="114"/>
        <end position="128"/>
    </location>
</feature>
<evidence type="ECO:0000256" key="1">
    <source>
        <dbReference type="SAM" id="MobiDB-lite"/>
    </source>
</evidence>
<protein>
    <submittedName>
        <fullName evidence="3">Uncharacterized protein</fullName>
    </submittedName>
</protein>